<proteinExistence type="inferred from homology"/>
<dbReference type="GO" id="GO:0031169">
    <property type="term" value="P:ferrichrome biosynthetic process"/>
    <property type="evidence" value="ECO:0007669"/>
    <property type="project" value="UniProtKB-ARBA"/>
</dbReference>
<evidence type="ECO:0000256" key="1">
    <source>
        <dbReference type="ARBA" id="ARBA00004924"/>
    </source>
</evidence>
<dbReference type="GO" id="GO:0010106">
    <property type="term" value="P:cellular response to iron ion starvation"/>
    <property type="evidence" value="ECO:0007669"/>
    <property type="project" value="UniProtKB-ARBA"/>
</dbReference>
<dbReference type="STRING" id="1081108.A0A168HBJ8"/>
<name>A0A168HBJ8_CORDF</name>
<gene>
    <name evidence="7" type="ORF">LEL_04379</name>
</gene>
<evidence type="ECO:0000313" key="7">
    <source>
        <dbReference type="EMBL" id="OAA77556.1"/>
    </source>
</evidence>
<feature type="domain" description="Carrier" evidence="6">
    <location>
        <begin position="2655"/>
        <end position="2732"/>
    </location>
</feature>
<dbReference type="InterPro" id="IPR009081">
    <property type="entry name" value="PP-bd_ACP"/>
</dbReference>
<dbReference type="PANTHER" id="PTHR45527">
    <property type="entry name" value="NONRIBOSOMAL PEPTIDE SYNTHETASE"/>
    <property type="match status" value="1"/>
</dbReference>
<evidence type="ECO:0000256" key="5">
    <source>
        <dbReference type="ARBA" id="ARBA00029454"/>
    </source>
</evidence>
<dbReference type="InterPro" id="IPR020806">
    <property type="entry name" value="PKS_PP-bd"/>
</dbReference>
<comment type="similarity">
    <text evidence="5">Belongs to the NRP synthetase family.</text>
</comment>
<dbReference type="Proteomes" id="UP000076881">
    <property type="component" value="Unassembled WGS sequence"/>
</dbReference>
<reference evidence="7 8" key="1">
    <citation type="journal article" date="2016" name="Genome Biol. Evol.">
        <title>Divergent and convergent evolution of fungal pathogenicity.</title>
        <authorList>
            <person name="Shang Y."/>
            <person name="Xiao G."/>
            <person name="Zheng P."/>
            <person name="Cen K."/>
            <person name="Zhan S."/>
            <person name="Wang C."/>
        </authorList>
    </citation>
    <scope>NUCLEOTIDE SEQUENCE [LARGE SCALE GENOMIC DNA]</scope>
    <source>
        <strain evidence="7 8">RCEF 1005</strain>
    </source>
</reference>
<keyword evidence="3" id="KW-0597">Phosphoprotein</keyword>
<dbReference type="InterPro" id="IPR000873">
    <property type="entry name" value="AMP-dep_synth/lig_dom"/>
</dbReference>
<keyword evidence="2" id="KW-0596">Phosphopantetheine</keyword>
<dbReference type="GO" id="GO:0043041">
    <property type="term" value="P:amino acid activation for nonribosomal peptide biosynthetic process"/>
    <property type="evidence" value="ECO:0007669"/>
    <property type="project" value="TreeGrafter"/>
</dbReference>
<feature type="domain" description="Carrier" evidence="6">
    <location>
        <begin position="3210"/>
        <end position="3283"/>
    </location>
</feature>
<dbReference type="Gene3D" id="3.30.559.30">
    <property type="entry name" value="Nonribosomal peptide synthetase, condensation domain"/>
    <property type="match status" value="5"/>
</dbReference>
<sequence>MTEVTGSKVVLGSTETLEGFQNSMKSCTGFTFIDVATITDQKFDAAPPRLLPSVEISKDDVAYILFTSGSTGKPKGVQITHDAAICSVAAQIAVASHSFESGPSNTRWFQMVAPAFDMSVTEVFATLSLGDAESAINELNANVTLTTPSLASLLRPERVPSLRAIWTGGEMLRKEIATNFAFDGDRVIENGNTYSINGYGPTETTIFCTMDPKVSVKTRVALIGPPLPTCSLVILDLAEAKTVMPMGFAGEIAMGGPHLSIGYLKDPQKTAAAFIELEPFGKLYRTGDKGRIIVGPDGTPQVEFLARLSSDQVKISGKRVELGEIEDGLKNPLVAVAVVALKTGGPDEKQTQLVAVVSPTGTHSDKEIIESCKERAQNVLQPHMRPTLYYMIDKLPRLPSDKTDRKTLSRLCASPESSGMRLISDDSAQSSALDEDTAPLSSIVIDAVSRVSVLGKDNITSGTTLLSLGIDSLRSVRLLQIFRESGIEGLQVTDILTSRNLGDLNVKAERRLGQPAAASESLNAVNTLVENFEQRHRAQCIESLGYDNQSVVSVLPATTSQAVTLASYLLTADVDGASAVPGLKAYIQHTVFYVKPDLIAQDVIDAWVRVLSRYDVMRTVFVPVDDDLTPFAQCILSPEHDAAIVKPHLYYVDGEDDIQNSITTAQDAANKAITLQEPPRRLSVLQTPSRAIVIFSILHSIFDGGSEAVLWEDVERECLGQPVTERTGISTAVGRHFSQDREGAYKYWASYMDGLTSPPFPCLRSTIPGSAELGCGGFSFVSELLLSTVTSKAAALQVSPLSVFQAAWAYVLLTYTGERDIAFGNVVSDRFTDDLANCSAPVLTVHPVRVSMDDANKKKNIDVFLEATKQNAAGLSRLHTPITGARYDTTLALQMYLNTGKGASLYDKVEHPGMQNDQAVMIEVYPHASGVLEFRTTYQYALLDNATACSMLQDLATVTENIISNPESLFLDPTIGSPQQIVDVRPQVKEQAHLGRQLLHECVADKARQSPSSTALVFYDDLAASGPKVQLTYAELDTRSDIVSSFLSSRLEKHGGKYVVPICMEKCPELYIAILGVLKAGASWCPIDPSYPAVRQRLLIEKANTETILASEATTSQLSGMLQAPFEAVNVADLIARGNQSNGHPSELQASSTLSVRPISESDIAYVIFTSGTTGTPKGVPISHKAASVSIDSFIERINAGIELTGDDVQYLQFAQYTFDVFVRDVFAAWKLGGTLVSASRDILLGSFTALANKVHATHASMTPTFASTLEPEDLNTLRVVTMGGEKLPQSLADRWLTCVSLCNVYGPAETAINSTINNLQPNSRSGNIGTALPAVDACVMVSGYPVMRHGLGELVIAGAQLSPGYWDSENGNDKKFRWNEFLKCRVYHTGDYVRQLLDGTFDFVGRKDDLVKIRGMRVEMGEISTVCSAAHESVVHAEVILTQLPSSTSDVLVCFIDCGKQDSSQNETSYILETEEAQSIAQSVKRHARTQLPQHMIPDIFIPLRTIPRNQSAKVNRKQLLTILATEWSAEPTSQADAEEVDSEWYSQHQPILDSIRSVAKIFSSSLSKTTTLAEIGVDSIGAIRLSSKLKNVGHTISAVQVLDSATIDDLIGHLSVKSQPNQDWEPFFSEQLESWRPLVANYLDKDPSQLYTLPTTVFQDGMLVETLKSPTLYWGSFAWNVPPTADIEQVRAAWERVCKSHDILRLSLLPTALLEQQEHAKRPESSTMFLQVIHNEVAVSWEESTAEFDDLQLSIKAIRDKFAAAQHNKTFSSPLWQVNILSHQNRKVMVLTIHHSLYDGDMINHLMNDVAAAYTSGKALGERCQAAEALSRLILRTDKSAAAKFWHDYLGPFAQPEDLDDAESSSVEAAPKQIRHRTTEMKSTNLTSKLAALARRLGATSLGPLFRVAFGSMLVEHRESESVLFGEVRSERLMNSRLVDAMAPLSATYPVPFKPGGSLKELVLKQQSLVMEGIRHGPPESTQVRKTLRRGQKEALYPAIFVLHPHNQDGRGSSAPWREIKDVLDPVVDHEFALNVFENGDDTITLSLSVDETLMTSDLQKLFLQQLDALVIAFEAATPDTSLNQLTEQFPSSLLSICSSKVVAQYPPIVGPVSYVETWAKQHPDWKAVEVATHFLDDGRILTEFWNYEQFNQVANQIANLIISFDIAGRAVGVSLDRSLIAFAVIIGILKSGCTYVPIEMSLPADRKSFLLKDSSAALAFVCDDTFDEVELPVDTLLLDVKDKSFLEDVATRDTANIPDTHPADRDAYLLYTSGSTGAPKGVRVSRQNLSSFSSSWGEFIGDVCPKSLELGGVGKFLNLASRAFDVHIGEMFLAWRFGLCAVTGERLSMLDDLPRTLKELNVTHTGIVPSLLDQTGLLPEDTPHLVYLAVGGEKMTPKTQQIWASSANVSLVNAYGPTEVTVGCTAALILPNSDTRCIGNPLGDSVAHVLVPGADTHVKKGMAGELVFEGSLVANGYLNRPEAKGFCEINGKRMYRTGDIVRIDADNSILFLGRKDEQVKVRGQRLELGEVSEVVRSLSSTESDVVTLLLKHPGTSKQFLVSFLAPLGAPQSEKLRWAKENRQDSLQEACSQTLPAYMVPDFIIPVTMIPLRDTSAKTDAKTLEQLFQSISLGELFGDTSAETDTERQLPSRDLTLAERDMLSVIESVVPRDEGRPVGPASTLFQLGFDSVSAVKLSFTFRRLGYNLPVARLLQNPTVEDLCRMSYEAKSAHGDAPISFKTINEHFGDLERRARKLLQIQGITHIESVRPCMPLQEILVAHTMTHESEAENEYVSHMVFELGPRISIESVKAAWIPVIRNNELLRTCFSRLGDDIVQLVLEDEYSEPRWKHISGRPGELEAQLNSSKKDLANDIVANIDKLPPLRFTTAINDAESTDRSPLFMLSIHHSLYDGASIKLIFEDFEAAYKGQDLVQRPSVLPLLKHIAAQQHNHGDARKYWTELFREYHLSTDSTVPKSRRSATKTLSASLGGLEGLCSQINTTLSAVNQGAFGYVLSQKLQRDDLVYGVVLSGRSVEVEGIESMAAPCISTIPQRLHLGADGKTLSELVKTTQDRLYTSMGYQYTSLRSLQRWLGISGSLFSSLFSFTRTGPPRNAVDDEPRVLQQVEGEMFLDFELALECEADSATDTVTLRASSTMFETAEELTSLLDEMQSIVSDLLHGQDKLIKVSENSLKKKVETQPEDHHWSPIEEQLRDIVAEFSDCTPIEISRTAPLIKYDIDSITTIRFSKMLRQTGFQVSGADVLRNPSIAKLAAHIEHKHNTSGAASGLATQGSVGKSVDTPIEKCWSKDMISGSTTESLNDVVAVYPLTPLQAGMVTATVMMDPSLYSHHHVVELPQGIDNAKAKAAWFSLVAKHDILRTSFHETKGPRAQLVGAVHQNPVPNWSEVEVTDSVQAAIDNVTGRTRFVNIASFERPPVGATVVRGPQHAVLVVSLHHATYDGVSIGFIFNDLWALMHDSDVPERKPFYEFATAIQAAASDSASFWVDSLAGYHGVAASEPSQNKITARTVELTQDVSLLEKWCAEEGVTVQTICQLAVGKAIGAHTKSRDVVMGQVHAARLVLPGADEVAGPMLNTVPLRICLKEGSFSNSRYLRDLQALQNDALEHVHASLSDIQQLWRQTDAHNEQLFEVLFVFRRGEDSEEPKWPASPEQPEGEQKALPPSQYDLVVEIHQNGDDTLQLQVYSKVSEEITDDVVRLLVESYESVQKRPDERAIASPGLLAELPAPGLATANEATPAAYNSDATKRYLSSLIKILSETTDNSSEKMDAHTSIFSLGVDSIVAIRVAGTCRRAQIPLTTMDILRNAKLGKLCEVALAKATRQDSARETPAGAEVTVSSVDREIRQQALSKLGKKPEDVQDVLPVLPGQEFHLALWLRSGKTLYEPTWVFRTTSELQVDRLRSAWVSLIQRNDSLRTCFAQVKPTVAVQVILRPNPAQAAESFTVLQVPESSDLETFVKAEISKLYRRPSSLYDPPVHLCLVRGGARGDAVLMRMHHTVYDAWSIGILVDDLTRLYRGDAQEAQPAALSFSKFVETTLKDLRANNEQEFWKKALQGCEPTVLEPRTAIKEDAPRQRRPFVVFDCDETSKAALEAAARAYGVTVQCLIVVAFGRMLADTTNARCSPVFGYYTAGRSSEMDGMDRLASPTVNMLPIGVPENLIKEHESNKTSATREALQGMQEKMHARSGYEQSRLRDVMEWAATATATQAATAAGSRLFNTHLNILWNDEIMLKSSGASQGEAILQPWPLGVPSDYASVEPLTAQSSVEGLDTSVVTTEAVYADVGVSPETGNVAVGIGGHASLRDVEGLKDMAGIFAKRLAELVERSSREMEVSEIGLE</sequence>
<dbReference type="InterPro" id="IPR001242">
    <property type="entry name" value="Condensation_dom"/>
</dbReference>
<dbReference type="SMART" id="SM00823">
    <property type="entry name" value="PKS_PP"/>
    <property type="match status" value="4"/>
</dbReference>
<dbReference type="InterPro" id="IPR006162">
    <property type="entry name" value="Ppantetheine_attach_site"/>
</dbReference>
<dbReference type="Pfam" id="PF00668">
    <property type="entry name" value="Condensation"/>
    <property type="match status" value="5"/>
</dbReference>
<comment type="pathway">
    <text evidence="1">Siderophore biosynthesis.</text>
</comment>
<dbReference type="InterPro" id="IPR042099">
    <property type="entry name" value="ANL_N_sf"/>
</dbReference>
<keyword evidence="8" id="KW-1185">Reference proteome</keyword>
<dbReference type="Gene3D" id="3.30.300.30">
    <property type="match status" value="3"/>
</dbReference>
<dbReference type="SUPFAM" id="SSF52777">
    <property type="entry name" value="CoA-dependent acyltransferases"/>
    <property type="match status" value="10"/>
</dbReference>
<comment type="caution">
    <text evidence="7">The sequence shown here is derived from an EMBL/GenBank/DDBJ whole genome shotgun (WGS) entry which is preliminary data.</text>
</comment>
<dbReference type="FunFam" id="3.30.300.30:FF:000033">
    <property type="entry name" value="Nonribosomal siderophore peptide synthase SidC"/>
    <property type="match status" value="1"/>
</dbReference>
<dbReference type="Gene3D" id="3.30.559.10">
    <property type="entry name" value="Chloramphenicol acetyltransferase-like domain"/>
    <property type="match status" value="5"/>
</dbReference>
<dbReference type="EMBL" id="AZHF01000003">
    <property type="protein sequence ID" value="OAA77556.1"/>
    <property type="molecule type" value="Genomic_DNA"/>
</dbReference>
<keyword evidence="4" id="KW-0436">Ligase</keyword>
<dbReference type="SUPFAM" id="SSF47336">
    <property type="entry name" value="ACP-like"/>
    <property type="match status" value="4"/>
</dbReference>
<dbReference type="Gene3D" id="3.40.50.12780">
    <property type="entry name" value="N-terminal domain of ligase-like"/>
    <property type="match status" value="3"/>
</dbReference>
<dbReference type="Pfam" id="PF00501">
    <property type="entry name" value="AMP-binding"/>
    <property type="match status" value="3"/>
</dbReference>
<dbReference type="OrthoDB" id="416786at2759"/>
<dbReference type="InterPro" id="IPR023213">
    <property type="entry name" value="CAT-like_dom_sf"/>
</dbReference>
<dbReference type="PANTHER" id="PTHR45527:SF1">
    <property type="entry name" value="FATTY ACID SYNTHASE"/>
    <property type="match status" value="1"/>
</dbReference>
<protein>
    <submittedName>
        <fullName evidence="7">BcNRPS3, nonribosomal peptide synthetase</fullName>
    </submittedName>
</protein>
<dbReference type="GO" id="GO:0005737">
    <property type="term" value="C:cytoplasm"/>
    <property type="evidence" value="ECO:0007669"/>
    <property type="project" value="TreeGrafter"/>
</dbReference>
<evidence type="ECO:0000256" key="3">
    <source>
        <dbReference type="ARBA" id="ARBA00022553"/>
    </source>
</evidence>
<dbReference type="InterPro" id="IPR020845">
    <property type="entry name" value="AMP-binding_CS"/>
</dbReference>
<dbReference type="FunFam" id="3.40.50.12780:FF:000024">
    <property type="entry name" value="Nonribosomal siderophore peptide synthase SidC"/>
    <property type="match status" value="2"/>
</dbReference>
<dbReference type="PROSITE" id="PS50075">
    <property type="entry name" value="CARRIER"/>
    <property type="match status" value="4"/>
</dbReference>
<dbReference type="PROSITE" id="PS00012">
    <property type="entry name" value="PHOSPHOPANTETHEINE"/>
    <property type="match status" value="3"/>
</dbReference>
<dbReference type="NCBIfam" id="NF003417">
    <property type="entry name" value="PRK04813.1"/>
    <property type="match status" value="3"/>
</dbReference>
<accession>A0A168HBJ8</accession>
<evidence type="ECO:0000256" key="4">
    <source>
        <dbReference type="ARBA" id="ARBA00022598"/>
    </source>
</evidence>
<dbReference type="Gene3D" id="1.10.1200.10">
    <property type="entry name" value="ACP-like"/>
    <property type="match status" value="4"/>
</dbReference>
<dbReference type="InterPro" id="IPR045851">
    <property type="entry name" value="AMP-bd_C_sf"/>
</dbReference>
<feature type="domain" description="Carrier" evidence="6">
    <location>
        <begin position="1541"/>
        <end position="1620"/>
    </location>
</feature>
<dbReference type="Pfam" id="PF00550">
    <property type="entry name" value="PP-binding"/>
    <property type="match status" value="4"/>
</dbReference>
<dbReference type="InterPro" id="IPR036736">
    <property type="entry name" value="ACP-like_sf"/>
</dbReference>
<dbReference type="CDD" id="cd05918">
    <property type="entry name" value="A_NRPS_SidN3_like"/>
    <property type="match status" value="2"/>
</dbReference>
<evidence type="ECO:0000313" key="8">
    <source>
        <dbReference type="Proteomes" id="UP000076881"/>
    </source>
</evidence>
<dbReference type="FunFam" id="3.30.300.30:FF:000015">
    <property type="entry name" value="Nonribosomal peptide synthase SidD"/>
    <property type="match status" value="1"/>
</dbReference>
<organism evidence="7 8">
    <name type="scientific">Akanthomyces lecanii RCEF 1005</name>
    <dbReference type="NCBI Taxonomy" id="1081108"/>
    <lineage>
        <taxon>Eukaryota</taxon>
        <taxon>Fungi</taxon>
        <taxon>Dikarya</taxon>
        <taxon>Ascomycota</taxon>
        <taxon>Pezizomycotina</taxon>
        <taxon>Sordariomycetes</taxon>
        <taxon>Hypocreomycetidae</taxon>
        <taxon>Hypocreales</taxon>
        <taxon>Cordycipitaceae</taxon>
        <taxon>Akanthomyces</taxon>
        <taxon>Cordyceps confragosa</taxon>
    </lineage>
</organism>
<dbReference type="SUPFAM" id="SSF56801">
    <property type="entry name" value="Acetyl-CoA synthetase-like"/>
    <property type="match status" value="3"/>
</dbReference>
<dbReference type="GO" id="GO:0016874">
    <property type="term" value="F:ligase activity"/>
    <property type="evidence" value="ECO:0007669"/>
    <property type="project" value="UniProtKB-KW"/>
</dbReference>
<evidence type="ECO:0000259" key="6">
    <source>
        <dbReference type="PROSITE" id="PS50075"/>
    </source>
</evidence>
<dbReference type="PROSITE" id="PS00455">
    <property type="entry name" value="AMP_BINDING"/>
    <property type="match status" value="3"/>
</dbReference>
<feature type="domain" description="Carrier" evidence="6">
    <location>
        <begin position="3767"/>
        <end position="3843"/>
    </location>
</feature>
<dbReference type="GO" id="GO:0031177">
    <property type="term" value="F:phosphopantetheine binding"/>
    <property type="evidence" value="ECO:0007669"/>
    <property type="project" value="InterPro"/>
</dbReference>
<evidence type="ECO:0000256" key="2">
    <source>
        <dbReference type="ARBA" id="ARBA00022450"/>
    </source>
</evidence>